<dbReference type="NCBIfam" id="TIGR00479">
    <property type="entry name" value="rumA"/>
    <property type="match status" value="1"/>
</dbReference>
<dbReference type="PANTHER" id="PTHR11061">
    <property type="entry name" value="RNA M5U METHYLTRANSFERASE"/>
    <property type="match status" value="1"/>
</dbReference>
<comment type="caution">
    <text evidence="7">The sequence shown here is derived from an EMBL/GenBank/DDBJ whole genome shotgun (WGS) entry which is preliminary data.</text>
</comment>
<evidence type="ECO:0000313" key="8">
    <source>
        <dbReference type="Proteomes" id="UP000198647"/>
    </source>
</evidence>
<dbReference type="Gene3D" id="2.40.50.1070">
    <property type="match status" value="1"/>
</dbReference>
<dbReference type="InterPro" id="IPR029063">
    <property type="entry name" value="SAM-dependent_MTases_sf"/>
</dbReference>
<feature type="active site" description="Nucleophile" evidence="4">
    <location>
        <position position="425"/>
    </location>
</feature>
<name>A0A1H3BM45_9BACI</name>
<dbReference type="InterPro" id="IPR012340">
    <property type="entry name" value="NA-bd_OB-fold"/>
</dbReference>
<dbReference type="SUPFAM" id="SSF53335">
    <property type="entry name" value="S-adenosyl-L-methionine-dependent methyltransferases"/>
    <property type="match status" value="1"/>
</dbReference>
<sequence length="470" mass="52446">MAKNKKKNRKKPHNRPAPSGKPHSLKQEQPKTTEVTCTGLTDDGKGIATWKGKRLEIPHLLPGEKAEVAVPKRGPAEVVRVTEKSEVRQEAPCPYFYVCGGCQIQHMTPLAQNDFKQSIVDRLMQPFGKPERIMTMDHPFDYRNKNTMTFGENRKRQIIGGLYAANSHDLIEIDRCLIHDPKADAIIATIKELLVSFKLRAYNEDTNRGFLRHVLIKTGKTSGEVMVVLVTGTPEFKGKNNFLKALRRDHPEISTIIQNINTRSDSMVLGKQEKVLFGKGYITDTIGGMEFEISAKSFYQINPVQTEKLYGKAVELAGLTGKETVIDAYCGIGTIGLLASKQAGKVIGVEMNKGAVKDAIRNSRHNKVTNARFYEGDAGNFMMKMAAEGKKADVVILDPPRSGSDEAFLSSVVKLGPERVVYVSCNPETQVRDLYYLKKHGYKVQEIHPVDMFPQTYHVETAVLLEKSGR</sequence>
<feature type="binding site" evidence="4">
    <location>
        <position position="300"/>
    </location>
    <ligand>
        <name>S-adenosyl-L-methionine</name>
        <dbReference type="ChEBI" id="CHEBI:59789"/>
    </ligand>
</feature>
<dbReference type="PANTHER" id="PTHR11061:SF30">
    <property type="entry name" value="TRNA (URACIL(54)-C(5))-METHYLTRANSFERASE"/>
    <property type="match status" value="1"/>
</dbReference>
<feature type="active site" evidence="5">
    <location>
        <position position="425"/>
    </location>
</feature>
<dbReference type="Proteomes" id="UP000198647">
    <property type="component" value="Unassembled WGS sequence"/>
</dbReference>
<keyword evidence="3 4" id="KW-0949">S-adenosyl-L-methionine</keyword>
<protein>
    <submittedName>
        <fullName evidence="7">23S rRNA (Uracil1939-C5)-methyltransferase</fullName>
    </submittedName>
</protein>
<keyword evidence="1 4" id="KW-0489">Methyltransferase</keyword>
<dbReference type="EMBL" id="FNOS01000001">
    <property type="protein sequence ID" value="SDX42768.1"/>
    <property type="molecule type" value="Genomic_DNA"/>
</dbReference>
<evidence type="ECO:0000256" key="4">
    <source>
        <dbReference type="PROSITE-ProRule" id="PRU01024"/>
    </source>
</evidence>
<proteinExistence type="inferred from homology"/>
<dbReference type="InterPro" id="IPR030390">
    <property type="entry name" value="MeTrfase_TrmA_AS"/>
</dbReference>
<evidence type="ECO:0000313" key="7">
    <source>
        <dbReference type="EMBL" id="SDX42768.1"/>
    </source>
</evidence>
<evidence type="ECO:0000256" key="2">
    <source>
        <dbReference type="ARBA" id="ARBA00022679"/>
    </source>
</evidence>
<evidence type="ECO:0000256" key="6">
    <source>
        <dbReference type="SAM" id="MobiDB-lite"/>
    </source>
</evidence>
<feature type="binding site" evidence="4">
    <location>
        <position position="398"/>
    </location>
    <ligand>
        <name>S-adenosyl-L-methionine</name>
        <dbReference type="ChEBI" id="CHEBI:59789"/>
    </ligand>
</feature>
<dbReference type="Gene3D" id="3.40.50.150">
    <property type="entry name" value="Vaccinia Virus protein VP39"/>
    <property type="match status" value="1"/>
</dbReference>
<comment type="similarity">
    <text evidence="4">Belongs to the class I-like SAM-binding methyltransferase superfamily. RNA M5U methyltransferase family.</text>
</comment>
<organism evidence="7 8">
    <name type="scientific">Salimicrobium album</name>
    <dbReference type="NCBI Taxonomy" id="50717"/>
    <lineage>
        <taxon>Bacteria</taxon>
        <taxon>Bacillati</taxon>
        <taxon>Bacillota</taxon>
        <taxon>Bacilli</taxon>
        <taxon>Bacillales</taxon>
        <taxon>Bacillaceae</taxon>
        <taxon>Salimicrobium</taxon>
    </lineage>
</organism>
<reference evidence="7 8" key="1">
    <citation type="submission" date="2016-10" db="EMBL/GenBank/DDBJ databases">
        <authorList>
            <person name="Varghese N."/>
            <person name="Submissions S."/>
        </authorList>
    </citation>
    <scope>NUCLEOTIDE SEQUENCE [LARGE SCALE GENOMIC DNA]</scope>
    <source>
        <strain evidence="7 8">DSM 20748</strain>
    </source>
</reference>
<evidence type="ECO:0000256" key="3">
    <source>
        <dbReference type="ARBA" id="ARBA00022691"/>
    </source>
</evidence>
<feature type="binding site" evidence="4">
    <location>
        <position position="350"/>
    </location>
    <ligand>
        <name>S-adenosyl-L-methionine</name>
        <dbReference type="ChEBI" id="CHEBI:59789"/>
    </ligand>
</feature>
<dbReference type="RefSeq" id="WP_093105320.1">
    <property type="nucleotide sequence ID" value="NZ_FNOS01000001.1"/>
</dbReference>
<dbReference type="InterPro" id="IPR010280">
    <property type="entry name" value="U5_MeTrfase_fam"/>
</dbReference>
<dbReference type="CDD" id="cd02440">
    <property type="entry name" value="AdoMet_MTases"/>
    <property type="match status" value="1"/>
</dbReference>
<keyword evidence="8" id="KW-1185">Reference proteome</keyword>
<keyword evidence="2 4" id="KW-0808">Transferase</keyword>
<dbReference type="PROSITE" id="PS01231">
    <property type="entry name" value="TRMA_2"/>
    <property type="match status" value="1"/>
</dbReference>
<dbReference type="PROSITE" id="PS51687">
    <property type="entry name" value="SAM_MT_RNA_M5U"/>
    <property type="match status" value="1"/>
</dbReference>
<dbReference type="Pfam" id="PF05958">
    <property type="entry name" value="tRNA_U5-meth_tr"/>
    <property type="match status" value="1"/>
</dbReference>
<feature type="compositionally biased region" description="Basic residues" evidence="6">
    <location>
        <begin position="1"/>
        <end position="14"/>
    </location>
</feature>
<feature type="binding site" evidence="4">
    <location>
        <position position="329"/>
    </location>
    <ligand>
        <name>S-adenosyl-L-methionine</name>
        <dbReference type="ChEBI" id="CHEBI:59789"/>
    </ligand>
</feature>
<evidence type="ECO:0000256" key="1">
    <source>
        <dbReference type="ARBA" id="ARBA00022603"/>
    </source>
</evidence>
<dbReference type="PROSITE" id="PS01230">
    <property type="entry name" value="TRMA_1"/>
    <property type="match status" value="1"/>
</dbReference>
<dbReference type="InterPro" id="IPR030391">
    <property type="entry name" value="MeTrfase_TrmA_CS"/>
</dbReference>
<evidence type="ECO:0000256" key="5">
    <source>
        <dbReference type="PROSITE-ProRule" id="PRU10015"/>
    </source>
</evidence>
<gene>
    <name evidence="7" type="ORF">SAMN04488081_0488</name>
</gene>
<accession>A0A1H3BM45</accession>
<dbReference type="SUPFAM" id="SSF50249">
    <property type="entry name" value="Nucleic acid-binding proteins"/>
    <property type="match status" value="1"/>
</dbReference>
<feature type="region of interest" description="Disordered" evidence="6">
    <location>
        <begin position="1"/>
        <end position="39"/>
    </location>
</feature>
<dbReference type="Gene3D" id="2.40.50.140">
    <property type="entry name" value="Nucleic acid-binding proteins"/>
    <property type="match status" value="1"/>
</dbReference>